<dbReference type="EMBL" id="JYNY01000398">
    <property type="protein sequence ID" value="KJJ84165.1"/>
    <property type="molecule type" value="Genomic_DNA"/>
</dbReference>
<dbReference type="GO" id="GO:0019288">
    <property type="term" value="P:isopentenyl diphosphate biosynthetic process, methylerythritol 4-phosphate pathway"/>
    <property type="evidence" value="ECO:0007669"/>
    <property type="project" value="UniProtKB-UniRule"/>
</dbReference>
<dbReference type="InterPro" id="IPR006204">
    <property type="entry name" value="GHMP_kinase_N_dom"/>
</dbReference>
<dbReference type="Gene3D" id="3.30.230.10">
    <property type="match status" value="1"/>
</dbReference>
<evidence type="ECO:0000256" key="8">
    <source>
        <dbReference type="ARBA" id="ARBA00032554"/>
    </source>
</evidence>
<reference evidence="12 13" key="1">
    <citation type="submission" date="2015-02" db="EMBL/GenBank/DDBJ databases">
        <title>Single-cell genomics of uncultivated deep-branching MTB reveals a conserved set of magnetosome genes.</title>
        <authorList>
            <person name="Kolinko S."/>
            <person name="Richter M."/>
            <person name="Glockner F.O."/>
            <person name="Brachmann A."/>
            <person name="Schuler D."/>
        </authorList>
    </citation>
    <scope>NUCLEOTIDE SEQUENCE [LARGE SCALE GENOMIC DNA]</scope>
    <source>
        <strain evidence="12">SKK-01</strain>
    </source>
</reference>
<dbReference type="PATRIC" id="fig|1609969.3.peg.2106"/>
<dbReference type="InterPro" id="IPR020568">
    <property type="entry name" value="Ribosomal_Su5_D2-typ_SF"/>
</dbReference>
<evidence type="ECO:0000313" key="13">
    <source>
        <dbReference type="Proteomes" id="UP000033428"/>
    </source>
</evidence>
<feature type="domain" description="GHMP kinase C-terminal" evidence="11">
    <location>
        <begin position="202"/>
        <end position="273"/>
    </location>
</feature>
<feature type="active site" evidence="9">
    <location>
        <position position="133"/>
    </location>
</feature>
<dbReference type="PIRSF" id="PIRSF010376">
    <property type="entry name" value="IspE"/>
    <property type="match status" value="1"/>
</dbReference>
<gene>
    <name evidence="9" type="primary">ispE</name>
    <name evidence="12" type="ORF">OMAG_001977</name>
</gene>
<accession>A0A0F0CRW9</accession>
<feature type="active site" evidence="9">
    <location>
        <position position="8"/>
    </location>
</feature>
<evidence type="ECO:0000256" key="6">
    <source>
        <dbReference type="ARBA" id="ARBA00022777"/>
    </source>
</evidence>
<sequence>MRFVSPAKVNLYLEVLGKREDNFHEIETLFEKISIFDYIDVEGAKNKTVIICDNPSIPTDENSLLWRTIQSFNAFLGQDLKFSIKLEKNIPIAAGLGGGSSNAAILLKALNQLYGNILSKEQLLTIAGTLGSDVAFFIGESSFAYGRGRGEIIEEIKSDLKLYHIIVNPPFPVFTKDIYNKVIIPLTLTSGSAIDKMFSVFLKNNDILGVAKNCYNRLQDVTVREHPVLNNALEELLKTGAVKTLLSGSGPSIFGIYEEKKVFSASEKLKKIFPVGKGWKIFVAETYL</sequence>
<dbReference type="InterPro" id="IPR014721">
    <property type="entry name" value="Ribsml_uS5_D2-typ_fold_subgr"/>
</dbReference>
<evidence type="ECO:0000256" key="4">
    <source>
        <dbReference type="ARBA" id="ARBA00022679"/>
    </source>
</evidence>
<comment type="function">
    <text evidence="9">Catalyzes the phosphorylation of the position 2 hydroxy group of 4-diphosphocytidyl-2C-methyl-D-erythritol.</text>
</comment>
<comment type="similarity">
    <text evidence="1 9">Belongs to the GHMP kinase family. IspE subfamily.</text>
</comment>
<comment type="pathway">
    <text evidence="9">Isoprenoid biosynthesis; isopentenyl diphosphate biosynthesis via DXP pathway; isopentenyl diphosphate from 1-deoxy-D-xylulose 5-phosphate: step 3/6.</text>
</comment>
<dbReference type="PANTHER" id="PTHR43527">
    <property type="entry name" value="4-DIPHOSPHOCYTIDYL-2-C-METHYL-D-ERYTHRITOL KINASE, CHLOROPLASTIC"/>
    <property type="match status" value="1"/>
</dbReference>
<feature type="domain" description="GHMP kinase N-terminal" evidence="10">
    <location>
        <begin position="64"/>
        <end position="138"/>
    </location>
</feature>
<comment type="catalytic activity">
    <reaction evidence="9">
        <text>4-CDP-2-C-methyl-D-erythritol + ATP = 4-CDP-2-C-methyl-D-erythritol 2-phosphate + ADP + H(+)</text>
        <dbReference type="Rhea" id="RHEA:18437"/>
        <dbReference type="ChEBI" id="CHEBI:15378"/>
        <dbReference type="ChEBI" id="CHEBI:30616"/>
        <dbReference type="ChEBI" id="CHEBI:57823"/>
        <dbReference type="ChEBI" id="CHEBI:57919"/>
        <dbReference type="ChEBI" id="CHEBI:456216"/>
        <dbReference type="EC" id="2.7.1.148"/>
    </reaction>
</comment>
<evidence type="ECO:0000256" key="2">
    <source>
        <dbReference type="ARBA" id="ARBA00012052"/>
    </source>
</evidence>
<keyword evidence="13" id="KW-1185">Reference proteome</keyword>
<keyword evidence="4 9" id="KW-0808">Transferase</keyword>
<feature type="binding site" evidence="9">
    <location>
        <begin position="91"/>
        <end position="101"/>
    </location>
    <ligand>
        <name>ATP</name>
        <dbReference type="ChEBI" id="CHEBI:30616"/>
    </ligand>
</feature>
<organism evidence="12 13">
    <name type="scientific">Candidatus Omnitrophus magneticus</name>
    <dbReference type="NCBI Taxonomy" id="1609969"/>
    <lineage>
        <taxon>Bacteria</taxon>
        <taxon>Pseudomonadati</taxon>
        <taxon>Candidatus Omnitrophota</taxon>
        <taxon>Candidatus Omnitrophus</taxon>
    </lineage>
</organism>
<dbReference type="GO" id="GO:0005524">
    <property type="term" value="F:ATP binding"/>
    <property type="evidence" value="ECO:0007669"/>
    <property type="project" value="UniProtKB-UniRule"/>
</dbReference>
<dbReference type="SUPFAM" id="SSF55060">
    <property type="entry name" value="GHMP Kinase, C-terminal domain"/>
    <property type="match status" value="1"/>
</dbReference>
<keyword evidence="6 9" id="KW-0418">Kinase</keyword>
<evidence type="ECO:0000313" key="12">
    <source>
        <dbReference type="EMBL" id="KJJ84165.1"/>
    </source>
</evidence>
<evidence type="ECO:0000256" key="9">
    <source>
        <dbReference type="HAMAP-Rule" id="MF_00061"/>
    </source>
</evidence>
<evidence type="ECO:0000256" key="7">
    <source>
        <dbReference type="ARBA" id="ARBA00022840"/>
    </source>
</evidence>
<dbReference type="HAMAP" id="MF_00061">
    <property type="entry name" value="IspE"/>
    <property type="match status" value="1"/>
</dbReference>
<evidence type="ECO:0000259" key="10">
    <source>
        <dbReference type="Pfam" id="PF00288"/>
    </source>
</evidence>
<keyword evidence="9" id="KW-0414">Isoprene biosynthesis</keyword>
<protein>
    <recommendedName>
        <fullName evidence="3 9">4-diphosphocytidyl-2-C-methyl-D-erythritol kinase</fullName>
        <shortName evidence="9">CMK</shortName>
        <ecNumber evidence="2 9">2.7.1.148</ecNumber>
    </recommendedName>
    <alternativeName>
        <fullName evidence="8 9">4-(cytidine-5'-diphospho)-2-C-methyl-D-erythritol kinase</fullName>
    </alternativeName>
</protein>
<dbReference type="InterPro" id="IPR036554">
    <property type="entry name" value="GHMP_kinase_C_sf"/>
</dbReference>
<dbReference type="Pfam" id="PF08544">
    <property type="entry name" value="GHMP_kinases_C"/>
    <property type="match status" value="1"/>
</dbReference>
<dbReference type="GO" id="GO:0016114">
    <property type="term" value="P:terpenoid biosynthetic process"/>
    <property type="evidence" value="ECO:0007669"/>
    <property type="project" value="UniProtKB-UniRule"/>
</dbReference>
<dbReference type="PANTHER" id="PTHR43527:SF2">
    <property type="entry name" value="4-DIPHOSPHOCYTIDYL-2-C-METHYL-D-ERYTHRITOL KINASE, CHLOROPLASTIC"/>
    <property type="match status" value="1"/>
</dbReference>
<dbReference type="Proteomes" id="UP000033428">
    <property type="component" value="Unassembled WGS sequence"/>
</dbReference>
<evidence type="ECO:0000256" key="5">
    <source>
        <dbReference type="ARBA" id="ARBA00022741"/>
    </source>
</evidence>
<evidence type="ECO:0000256" key="1">
    <source>
        <dbReference type="ARBA" id="ARBA00009684"/>
    </source>
</evidence>
<evidence type="ECO:0000259" key="11">
    <source>
        <dbReference type="Pfam" id="PF08544"/>
    </source>
</evidence>
<dbReference type="GO" id="GO:0050515">
    <property type="term" value="F:4-(cytidine 5'-diphospho)-2-C-methyl-D-erythritol kinase activity"/>
    <property type="evidence" value="ECO:0007669"/>
    <property type="project" value="UniProtKB-UniRule"/>
</dbReference>
<proteinExistence type="inferred from homology"/>
<comment type="caution">
    <text evidence="12">The sequence shown here is derived from an EMBL/GenBank/DDBJ whole genome shotgun (WGS) entry which is preliminary data.</text>
</comment>
<dbReference type="Pfam" id="PF00288">
    <property type="entry name" value="GHMP_kinases_N"/>
    <property type="match status" value="1"/>
</dbReference>
<keyword evidence="5 9" id="KW-0547">Nucleotide-binding</keyword>
<dbReference type="InterPro" id="IPR013750">
    <property type="entry name" value="GHMP_kinase_C_dom"/>
</dbReference>
<dbReference type="Gene3D" id="3.30.70.890">
    <property type="entry name" value="GHMP kinase, C-terminal domain"/>
    <property type="match status" value="1"/>
</dbReference>
<dbReference type="NCBIfam" id="TIGR00154">
    <property type="entry name" value="ispE"/>
    <property type="match status" value="1"/>
</dbReference>
<dbReference type="UniPathway" id="UPA00056">
    <property type="reaction ID" value="UER00094"/>
</dbReference>
<dbReference type="InterPro" id="IPR004424">
    <property type="entry name" value="IspE"/>
</dbReference>
<dbReference type="SUPFAM" id="SSF54211">
    <property type="entry name" value="Ribosomal protein S5 domain 2-like"/>
    <property type="match status" value="1"/>
</dbReference>
<evidence type="ECO:0000256" key="3">
    <source>
        <dbReference type="ARBA" id="ARBA00017473"/>
    </source>
</evidence>
<keyword evidence="7 9" id="KW-0067">ATP-binding</keyword>
<dbReference type="AlphaFoldDB" id="A0A0F0CRW9"/>
<dbReference type="EC" id="2.7.1.148" evidence="2 9"/>
<name>A0A0F0CRW9_9BACT</name>